<dbReference type="InterPro" id="IPR011006">
    <property type="entry name" value="CheY-like_superfamily"/>
</dbReference>
<dbReference type="SUPFAM" id="SSF52172">
    <property type="entry name" value="CheY-like"/>
    <property type="match status" value="1"/>
</dbReference>
<dbReference type="SMART" id="SM00421">
    <property type="entry name" value="HTH_LUXR"/>
    <property type="match status" value="1"/>
</dbReference>
<reference evidence="4" key="1">
    <citation type="journal article" date="2014" name="Front. Microbiol.">
        <title>High frequency of phylogenetically diverse reductive dehalogenase-homologous genes in deep subseafloor sedimentary metagenomes.</title>
        <authorList>
            <person name="Kawai M."/>
            <person name="Futagami T."/>
            <person name="Toyoda A."/>
            <person name="Takaki Y."/>
            <person name="Nishi S."/>
            <person name="Hori S."/>
            <person name="Arai W."/>
            <person name="Tsubouchi T."/>
            <person name="Morono Y."/>
            <person name="Uchiyama I."/>
            <person name="Ito T."/>
            <person name="Fujiyama A."/>
            <person name="Inagaki F."/>
            <person name="Takami H."/>
        </authorList>
    </citation>
    <scope>NUCLEOTIDE SEQUENCE</scope>
    <source>
        <strain evidence="4">Expedition CK06-06</strain>
    </source>
</reference>
<feature type="domain" description="HTH luxR-type" evidence="2">
    <location>
        <begin position="99"/>
        <end position="164"/>
    </location>
</feature>
<dbReference type="GO" id="GO:0000160">
    <property type="term" value="P:phosphorelay signal transduction system"/>
    <property type="evidence" value="ECO:0007669"/>
    <property type="project" value="InterPro"/>
</dbReference>
<dbReference type="GO" id="GO:0006355">
    <property type="term" value="P:regulation of DNA-templated transcription"/>
    <property type="evidence" value="ECO:0007669"/>
    <property type="project" value="InterPro"/>
</dbReference>
<evidence type="ECO:0008006" key="5">
    <source>
        <dbReference type="Google" id="ProtNLM"/>
    </source>
</evidence>
<dbReference type="PANTHER" id="PTHR43214:SF43">
    <property type="entry name" value="TWO-COMPONENT RESPONSE REGULATOR"/>
    <property type="match status" value="1"/>
</dbReference>
<dbReference type="Pfam" id="PF00196">
    <property type="entry name" value="GerE"/>
    <property type="match status" value="1"/>
</dbReference>
<dbReference type="GO" id="GO:0003677">
    <property type="term" value="F:DNA binding"/>
    <property type="evidence" value="ECO:0007669"/>
    <property type="project" value="UniProtKB-KW"/>
</dbReference>
<dbReference type="InterPro" id="IPR016032">
    <property type="entry name" value="Sig_transdc_resp-reg_C-effctor"/>
</dbReference>
<feature type="domain" description="Response regulatory" evidence="3">
    <location>
        <begin position="1"/>
        <end position="70"/>
    </location>
</feature>
<dbReference type="Gene3D" id="3.40.50.2300">
    <property type="match status" value="1"/>
</dbReference>
<dbReference type="PROSITE" id="PS50110">
    <property type="entry name" value="RESPONSE_REGULATORY"/>
    <property type="match status" value="1"/>
</dbReference>
<sequence length="172" mass="19205">VVLMDIVSPEGNRTDIVERIHQKLPKIHIIIFTYSETDEDVIATATAGATGYISKNIRLENLIKTIILVNEGKVIVSPPMSGRLLAILSLLWEWEATGTLEANTLLSKRQKEVMSLVSQGFTNRQIATTLFISEHTVKVHLQHVMQKLNARTRQQAVVLARRNGLIEIALTS</sequence>
<keyword evidence="1" id="KW-0238">DNA-binding</keyword>
<dbReference type="PANTHER" id="PTHR43214">
    <property type="entry name" value="TWO-COMPONENT RESPONSE REGULATOR"/>
    <property type="match status" value="1"/>
</dbReference>
<evidence type="ECO:0000259" key="3">
    <source>
        <dbReference type="PROSITE" id="PS50110"/>
    </source>
</evidence>
<dbReference type="Pfam" id="PF00072">
    <property type="entry name" value="Response_reg"/>
    <property type="match status" value="1"/>
</dbReference>
<dbReference type="EMBL" id="BARV01025834">
    <property type="protein sequence ID" value="GAI34228.1"/>
    <property type="molecule type" value="Genomic_DNA"/>
</dbReference>
<evidence type="ECO:0000313" key="4">
    <source>
        <dbReference type="EMBL" id="GAI34228.1"/>
    </source>
</evidence>
<dbReference type="CDD" id="cd06170">
    <property type="entry name" value="LuxR_C_like"/>
    <property type="match status" value="1"/>
</dbReference>
<dbReference type="SUPFAM" id="SSF46894">
    <property type="entry name" value="C-terminal effector domain of the bipartite response regulators"/>
    <property type="match status" value="1"/>
</dbReference>
<dbReference type="InterPro" id="IPR000792">
    <property type="entry name" value="Tscrpt_reg_LuxR_C"/>
</dbReference>
<dbReference type="AlphaFoldDB" id="X1MSE9"/>
<protein>
    <recommendedName>
        <fullName evidence="5">HTH luxR-type domain-containing protein</fullName>
    </recommendedName>
</protein>
<dbReference type="PRINTS" id="PR00038">
    <property type="entry name" value="HTHLUXR"/>
</dbReference>
<feature type="non-terminal residue" evidence="4">
    <location>
        <position position="1"/>
    </location>
</feature>
<evidence type="ECO:0000259" key="2">
    <source>
        <dbReference type="PROSITE" id="PS50043"/>
    </source>
</evidence>
<proteinExistence type="predicted"/>
<accession>X1MSE9</accession>
<gene>
    <name evidence="4" type="ORF">S06H3_41854</name>
</gene>
<dbReference type="PROSITE" id="PS50043">
    <property type="entry name" value="HTH_LUXR_2"/>
    <property type="match status" value="1"/>
</dbReference>
<comment type="caution">
    <text evidence="4">The sequence shown here is derived from an EMBL/GenBank/DDBJ whole genome shotgun (WGS) entry which is preliminary data.</text>
</comment>
<name>X1MSE9_9ZZZZ</name>
<evidence type="ECO:0000256" key="1">
    <source>
        <dbReference type="ARBA" id="ARBA00023125"/>
    </source>
</evidence>
<dbReference type="PROSITE" id="PS00622">
    <property type="entry name" value="HTH_LUXR_1"/>
    <property type="match status" value="1"/>
</dbReference>
<dbReference type="InterPro" id="IPR039420">
    <property type="entry name" value="WalR-like"/>
</dbReference>
<dbReference type="InterPro" id="IPR001789">
    <property type="entry name" value="Sig_transdc_resp-reg_receiver"/>
</dbReference>
<organism evidence="4">
    <name type="scientific">marine sediment metagenome</name>
    <dbReference type="NCBI Taxonomy" id="412755"/>
    <lineage>
        <taxon>unclassified sequences</taxon>
        <taxon>metagenomes</taxon>
        <taxon>ecological metagenomes</taxon>
    </lineage>
</organism>